<sequence length="166" mass="17146">MRQLSRLAFAALAATAAIGLTGCTTTVDLDPAAEANDPACAEVSVRLPDTVDGQPRRWTDAQATGAWGDPSAILLRCGVEAPGPTEARCITLGGVDWIVDESRAPQYLVTTYGRTPAVEVFIDNESVSPNEALTQLAETAVLNGTTAVSACTLTEELLPDATASGG</sequence>
<organism evidence="2 3">
    <name type="scientific">Microbacterium arthrosphaerae</name>
    <dbReference type="NCBI Taxonomy" id="792652"/>
    <lineage>
        <taxon>Bacteria</taxon>
        <taxon>Bacillati</taxon>
        <taxon>Actinomycetota</taxon>
        <taxon>Actinomycetes</taxon>
        <taxon>Micrococcales</taxon>
        <taxon>Microbacteriaceae</taxon>
        <taxon>Microbacterium</taxon>
    </lineage>
</organism>
<comment type="caution">
    <text evidence="2">The sequence shown here is derived from an EMBL/GenBank/DDBJ whole genome shotgun (WGS) entry which is preliminary data.</text>
</comment>
<reference evidence="2 3" key="1">
    <citation type="submission" date="2023-11" db="EMBL/GenBank/DDBJ databases">
        <title>Draft genome sequence of Microbacterium arthrosphaerae JCM 30492.</title>
        <authorList>
            <person name="Zhang G."/>
            <person name="Ding Y."/>
        </authorList>
    </citation>
    <scope>NUCLEOTIDE SEQUENCE [LARGE SCALE GENOMIC DNA]</scope>
    <source>
        <strain evidence="2 3">JCM 30492</strain>
    </source>
</reference>
<feature type="chain" id="PRO_5046786341" evidence="1">
    <location>
        <begin position="17"/>
        <end position="166"/>
    </location>
</feature>
<evidence type="ECO:0000313" key="2">
    <source>
        <dbReference type="EMBL" id="MDW4572878.1"/>
    </source>
</evidence>
<keyword evidence="3" id="KW-1185">Reference proteome</keyword>
<accession>A0ABU4H0P8</accession>
<dbReference type="Pfam" id="PF12028">
    <property type="entry name" value="DUF3515"/>
    <property type="match status" value="1"/>
</dbReference>
<gene>
    <name evidence="2" type="ORF">R8Z58_08840</name>
</gene>
<name>A0ABU4H0P8_9MICO</name>
<dbReference type="Proteomes" id="UP001283109">
    <property type="component" value="Unassembled WGS sequence"/>
</dbReference>
<keyword evidence="1" id="KW-0732">Signal</keyword>
<feature type="signal peptide" evidence="1">
    <location>
        <begin position="1"/>
        <end position="16"/>
    </location>
</feature>
<evidence type="ECO:0000313" key="3">
    <source>
        <dbReference type="Proteomes" id="UP001283109"/>
    </source>
</evidence>
<protein>
    <submittedName>
        <fullName evidence="2">DUF3515 family protein</fullName>
    </submittedName>
</protein>
<evidence type="ECO:0000256" key="1">
    <source>
        <dbReference type="SAM" id="SignalP"/>
    </source>
</evidence>
<dbReference type="EMBL" id="JAWQEV010000002">
    <property type="protein sequence ID" value="MDW4572878.1"/>
    <property type="molecule type" value="Genomic_DNA"/>
</dbReference>
<dbReference type="PROSITE" id="PS51257">
    <property type="entry name" value="PROKAR_LIPOPROTEIN"/>
    <property type="match status" value="1"/>
</dbReference>
<proteinExistence type="predicted"/>
<dbReference type="RefSeq" id="WP_318353384.1">
    <property type="nucleotide sequence ID" value="NZ_JAWQEV010000002.1"/>
</dbReference>
<dbReference type="InterPro" id="IPR021903">
    <property type="entry name" value="DUF3515"/>
</dbReference>